<evidence type="ECO:0000256" key="2">
    <source>
        <dbReference type="SAM" id="Phobius"/>
    </source>
</evidence>
<dbReference type="AlphaFoldDB" id="G0N7F4"/>
<dbReference type="EMBL" id="GL379847">
    <property type="protein sequence ID" value="EGT54722.1"/>
    <property type="molecule type" value="Genomic_DNA"/>
</dbReference>
<organism evidence="5">
    <name type="scientific">Caenorhabditis brenneri</name>
    <name type="common">Nematode worm</name>
    <dbReference type="NCBI Taxonomy" id="135651"/>
    <lineage>
        <taxon>Eukaryota</taxon>
        <taxon>Metazoa</taxon>
        <taxon>Ecdysozoa</taxon>
        <taxon>Nematoda</taxon>
        <taxon>Chromadorea</taxon>
        <taxon>Rhabditida</taxon>
        <taxon>Rhabditina</taxon>
        <taxon>Rhabditomorpha</taxon>
        <taxon>Rhabditoidea</taxon>
        <taxon>Rhabditidae</taxon>
        <taxon>Peloderinae</taxon>
        <taxon>Caenorhabditis</taxon>
    </lineage>
</organism>
<proteinExistence type="predicted"/>
<gene>
    <name evidence="4" type="ORF">CAEBREN_04414</name>
</gene>
<keyword evidence="2" id="KW-0472">Membrane</keyword>
<sequence length="273" mass="30248">MRPAILIVLVLFVFKCFGEAQKTGKVEAVIGLYCPDIPKWSWRLTLYQSDASGADTVLNDKNDMPEGQPFQYVGMVSDNCRIDRERVALTWRIAHRCAPKQLETIFNFSLHSSFSTEKTNYVFAAFNLQSGDHNADVYKKLFDRYFEKECHSGDCSSVRERVDCSILGDAKSVEPCKEGLESAYNMHQKSNLTTFIIIGAAVGVVLLIAAFVVVFFFCKKKKKNGPNASGMTSGGTSKTNSMTKSGTTKQTTTTGTFQKTAQTGTNVTGVQRY</sequence>
<dbReference type="Proteomes" id="UP000008068">
    <property type="component" value="Unassembled WGS sequence"/>
</dbReference>
<dbReference type="InParanoid" id="G0N7F4"/>
<protein>
    <submittedName>
        <fullName evidence="4">Uncharacterized protein</fullName>
    </submittedName>
</protein>
<feature type="compositionally biased region" description="Polar residues" evidence="1">
    <location>
        <begin position="226"/>
        <end position="242"/>
    </location>
</feature>
<feature type="compositionally biased region" description="Low complexity" evidence="1">
    <location>
        <begin position="243"/>
        <end position="265"/>
    </location>
</feature>
<keyword evidence="3" id="KW-0732">Signal</keyword>
<dbReference type="HOGENOM" id="CLU_091811_0_0_1"/>
<accession>G0N7F4</accession>
<evidence type="ECO:0000313" key="5">
    <source>
        <dbReference type="Proteomes" id="UP000008068"/>
    </source>
</evidence>
<feature type="chain" id="PRO_5003404647" evidence="3">
    <location>
        <begin position="21"/>
        <end position="273"/>
    </location>
</feature>
<evidence type="ECO:0000256" key="1">
    <source>
        <dbReference type="SAM" id="MobiDB-lite"/>
    </source>
</evidence>
<keyword evidence="2" id="KW-0812">Transmembrane</keyword>
<evidence type="ECO:0000256" key="3">
    <source>
        <dbReference type="SAM" id="SignalP"/>
    </source>
</evidence>
<feature type="region of interest" description="Disordered" evidence="1">
    <location>
        <begin position="223"/>
        <end position="273"/>
    </location>
</feature>
<keyword evidence="2" id="KW-1133">Transmembrane helix</keyword>
<feature type="transmembrane region" description="Helical" evidence="2">
    <location>
        <begin position="195"/>
        <end position="218"/>
    </location>
</feature>
<evidence type="ECO:0000313" key="4">
    <source>
        <dbReference type="EMBL" id="EGT54722.1"/>
    </source>
</evidence>
<reference evidence="5" key="1">
    <citation type="submission" date="2011-07" db="EMBL/GenBank/DDBJ databases">
        <authorList>
            <consortium name="Caenorhabditis brenneri Sequencing and Analysis Consortium"/>
            <person name="Wilson R.K."/>
        </authorList>
    </citation>
    <scope>NUCLEOTIDE SEQUENCE [LARGE SCALE GENOMIC DNA]</scope>
    <source>
        <strain evidence="5">PB2801</strain>
    </source>
</reference>
<keyword evidence="5" id="KW-1185">Reference proteome</keyword>
<name>G0N7F4_CAEBE</name>
<feature type="signal peptide" evidence="3">
    <location>
        <begin position="1"/>
        <end position="20"/>
    </location>
</feature>